<dbReference type="Proteomes" id="UP000618754">
    <property type="component" value="Unassembled WGS sequence"/>
</dbReference>
<proteinExistence type="predicted"/>
<reference evidence="3 4" key="1">
    <citation type="submission" date="2020-09" db="EMBL/GenBank/DDBJ databases">
        <title>Novel species of Mucilaginibacter isolated from a glacier on the Tibetan Plateau.</title>
        <authorList>
            <person name="Liu Q."/>
            <person name="Xin Y.-H."/>
        </authorList>
    </citation>
    <scope>NUCLEOTIDE SEQUENCE [LARGE SCALE GENOMIC DNA]</scope>
    <source>
        <strain evidence="3 4">CGMCC 1.13878</strain>
    </source>
</reference>
<protein>
    <submittedName>
        <fullName evidence="3">DUF2807 domain-containing protein</fullName>
    </submittedName>
</protein>
<evidence type="ECO:0000313" key="4">
    <source>
        <dbReference type="Proteomes" id="UP000618754"/>
    </source>
</evidence>
<feature type="domain" description="Putative auto-transporter adhesin head GIN" evidence="2">
    <location>
        <begin position="44"/>
        <end position="184"/>
    </location>
</feature>
<gene>
    <name evidence="3" type="ORF">IDJ75_13940</name>
</gene>
<dbReference type="Pfam" id="PF10988">
    <property type="entry name" value="DUF2807"/>
    <property type="match status" value="1"/>
</dbReference>
<dbReference type="InterPro" id="IPR021255">
    <property type="entry name" value="DUF2807"/>
</dbReference>
<evidence type="ECO:0000259" key="2">
    <source>
        <dbReference type="Pfam" id="PF10988"/>
    </source>
</evidence>
<evidence type="ECO:0000313" key="3">
    <source>
        <dbReference type="EMBL" id="MBD1386381.1"/>
    </source>
</evidence>
<comment type="caution">
    <text evidence="3">The sequence shown here is derived from an EMBL/GenBank/DDBJ whole genome shotgun (WGS) entry which is preliminary data.</text>
</comment>
<organism evidence="3 4">
    <name type="scientific">Mucilaginibacter rigui</name>
    <dbReference type="NCBI Taxonomy" id="534635"/>
    <lineage>
        <taxon>Bacteria</taxon>
        <taxon>Pseudomonadati</taxon>
        <taxon>Bacteroidota</taxon>
        <taxon>Sphingobacteriia</taxon>
        <taxon>Sphingobacteriales</taxon>
        <taxon>Sphingobacteriaceae</taxon>
        <taxon>Mucilaginibacter</taxon>
    </lineage>
</organism>
<keyword evidence="4" id="KW-1185">Reference proteome</keyword>
<dbReference type="EMBL" id="JACWMW010000003">
    <property type="protein sequence ID" value="MBD1386381.1"/>
    <property type="molecule type" value="Genomic_DNA"/>
</dbReference>
<feature type="chain" id="PRO_5046815815" evidence="1">
    <location>
        <begin position="25"/>
        <end position="202"/>
    </location>
</feature>
<keyword evidence="1" id="KW-0732">Signal</keyword>
<dbReference type="Gene3D" id="2.160.20.120">
    <property type="match status" value="1"/>
</dbReference>
<dbReference type="RefSeq" id="WP_191176239.1">
    <property type="nucleotide sequence ID" value="NZ_JACWMW010000003.1"/>
</dbReference>
<accession>A0ABR7X746</accession>
<sequence length="202" mass="22031">MKTTILTMVAVMIMAVVTTKNTYANVNNNNNDASVTLTNVGKINKIEIHGNVELFVSDGATDQVKVYNKYYSESALVQSQNGVLRISSYKNEKLVVWVTAADLQAISAYDNAEVKSFGKLERLDLEVNLYNTASADLNLDAYKATINVNDRAKANISGTVNDYNLTQDQSATVNHSNLAAVNSSKKVTNKFVKADPSELAIL</sequence>
<name>A0ABR7X746_9SPHI</name>
<feature type="signal peptide" evidence="1">
    <location>
        <begin position="1"/>
        <end position="24"/>
    </location>
</feature>
<evidence type="ECO:0000256" key="1">
    <source>
        <dbReference type="SAM" id="SignalP"/>
    </source>
</evidence>